<comment type="caution">
    <text evidence="7">The sequence shown here is derived from an EMBL/GenBank/DDBJ whole genome shotgun (WGS) entry which is preliminary data.</text>
</comment>
<dbReference type="InterPro" id="IPR024002">
    <property type="entry name" value="For/NO2_transpt_CS"/>
</dbReference>
<keyword evidence="2 6" id="KW-0812">Transmembrane</keyword>
<dbReference type="RefSeq" id="WP_231488810.1">
    <property type="nucleotide sequence ID" value="NZ_BAAAZO010000012.1"/>
</dbReference>
<dbReference type="PROSITE" id="PS01006">
    <property type="entry name" value="FORMATE_NITRITE_TP_2"/>
    <property type="match status" value="1"/>
</dbReference>
<reference evidence="8" key="1">
    <citation type="journal article" date="2019" name="Int. J. Syst. Evol. Microbiol.">
        <title>The Global Catalogue of Microorganisms (GCM) 10K type strain sequencing project: providing services to taxonomists for standard genome sequencing and annotation.</title>
        <authorList>
            <consortium name="The Broad Institute Genomics Platform"/>
            <consortium name="The Broad Institute Genome Sequencing Center for Infectious Disease"/>
            <person name="Wu L."/>
            <person name="Ma J."/>
        </authorList>
    </citation>
    <scope>NUCLEOTIDE SEQUENCE [LARGE SCALE GENOMIC DNA]</scope>
    <source>
        <strain evidence="8">JCM 16902</strain>
    </source>
</reference>
<feature type="transmembrane region" description="Helical" evidence="6">
    <location>
        <begin position="271"/>
        <end position="293"/>
    </location>
</feature>
<keyword evidence="3 6" id="KW-1133">Transmembrane helix</keyword>
<feature type="transmembrane region" description="Helical" evidence="6">
    <location>
        <begin position="209"/>
        <end position="229"/>
    </location>
</feature>
<accession>A0ABP7AMZ3</accession>
<organism evidence="7 8">
    <name type="scientific">Kineosporia mesophila</name>
    <dbReference type="NCBI Taxonomy" id="566012"/>
    <lineage>
        <taxon>Bacteria</taxon>
        <taxon>Bacillati</taxon>
        <taxon>Actinomycetota</taxon>
        <taxon>Actinomycetes</taxon>
        <taxon>Kineosporiales</taxon>
        <taxon>Kineosporiaceae</taxon>
        <taxon>Kineosporia</taxon>
    </lineage>
</organism>
<feature type="transmembrane region" description="Helical" evidence="6">
    <location>
        <begin position="131"/>
        <end position="151"/>
    </location>
</feature>
<comment type="similarity">
    <text evidence="5">Belongs to the FNT transporter (TC 1.A.16) family.</text>
</comment>
<evidence type="ECO:0000256" key="6">
    <source>
        <dbReference type="SAM" id="Phobius"/>
    </source>
</evidence>
<dbReference type="Gene3D" id="1.20.1080.10">
    <property type="entry name" value="Glycerol uptake facilitator protein"/>
    <property type="match status" value="1"/>
</dbReference>
<dbReference type="PANTHER" id="PTHR30520">
    <property type="entry name" value="FORMATE TRANSPORTER-RELATED"/>
    <property type="match status" value="1"/>
</dbReference>
<evidence type="ECO:0000256" key="1">
    <source>
        <dbReference type="ARBA" id="ARBA00004141"/>
    </source>
</evidence>
<keyword evidence="8" id="KW-1185">Reference proteome</keyword>
<gene>
    <name evidence="7" type="primary">focA</name>
    <name evidence="7" type="ORF">GCM10022223_63110</name>
</gene>
<dbReference type="Proteomes" id="UP001501074">
    <property type="component" value="Unassembled WGS sequence"/>
</dbReference>
<feature type="transmembrane region" description="Helical" evidence="6">
    <location>
        <begin position="45"/>
        <end position="66"/>
    </location>
</feature>
<evidence type="ECO:0000313" key="8">
    <source>
        <dbReference type="Proteomes" id="UP001501074"/>
    </source>
</evidence>
<evidence type="ECO:0000256" key="3">
    <source>
        <dbReference type="ARBA" id="ARBA00022989"/>
    </source>
</evidence>
<dbReference type="InterPro" id="IPR023271">
    <property type="entry name" value="Aquaporin-like"/>
</dbReference>
<proteinExistence type="inferred from homology"/>
<protein>
    <submittedName>
        <fullName evidence="7">Formate transporter FocA</fullName>
    </submittedName>
</protein>
<evidence type="ECO:0000256" key="4">
    <source>
        <dbReference type="ARBA" id="ARBA00023136"/>
    </source>
</evidence>
<feature type="transmembrane region" description="Helical" evidence="6">
    <location>
        <begin position="177"/>
        <end position="197"/>
    </location>
</feature>
<keyword evidence="4 6" id="KW-0472">Membrane</keyword>
<evidence type="ECO:0000313" key="7">
    <source>
        <dbReference type="EMBL" id="GAA3636051.1"/>
    </source>
</evidence>
<sequence length="300" mass="30770">MTTLPTLVPPPATSPVPPASSIALDPHQMARRAVTVGVGKAHESVLTTFVLAVLAGAFIGFGAMFATVASSTVPGAAGLPYGVSKVLMGLAFSVGLILVVVGGAQLFTSNVLLVMAWACGRVSGPAVLRNWAVVYAGNFAGAVGTAGLVLLSHEYRSAAGGVGLNALRIADGKGELGFVQALVLGILCNMLVCLAVWLSYSARTTADRVAAVVLPVAAFVAGGFEHSVANMYYLPLAALIKSTAPASFWASTGTTPGEFTHVGWPIFFENLVPVTIGNILGGGLIIGGLYWLAYLRENRT</sequence>
<dbReference type="InterPro" id="IPR000292">
    <property type="entry name" value="For/NO2_transpt"/>
</dbReference>
<evidence type="ECO:0000256" key="2">
    <source>
        <dbReference type="ARBA" id="ARBA00022692"/>
    </source>
</evidence>
<dbReference type="PANTHER" id="PTHR30520:SF6">
    <property type="entry name" value="FORMATE_NITRATE FAMILY TRANSPORTER (EUROFUNG)"/>
    <property type="match status" value="1"/>
</dbReference>
<dbReference type="EMBL" id="BAAAZO010000012">
    <property type="protein sequence ID" value="GAA3636051.1"/>
    <property type="molecule type" value="Genomic_DNA"/>
</dbReference>
<feature type="transmembrane region" description="Helical" evidence="6">
    <location>
        <begin position="86"/>
        <end position="119"/>
    </location>
</feature>
<name>A0ABP7AMZ3_9ACTN</name>
<dbReference type="Pfam" id="PF01226">
    <property type="entry name" value="Form_Nir_trans"/>
    <property type="match status" value="1"/>
</dbReference>
<comment type="subcellular location">
    <subcellularLocation>
        <location evidence="1">Membrane</location>
        <topology evidence="1">Multi-pass membrane protein</topology>
    </subcellularLocation>
</comment>
<evidence type="ECO:0000256" key="5">
    <source>
        <dbReference type="ARBA" id="ARBA00049660"/>
    </source>
</evidence>